<dbReference type="AlphaFoldDB" id="A0A5C5VWY1"/>
<proteinExistence type="predicted"/>
<evidence type="ECO:0008006" key="4">
    <source>
        <dbReference type="Google" id="ProtNLM"/>
    </source>
</evidence>
<feature type="chain" id="PRO_5023050719" description="PEP-CTERM protein-sorting domain-containing protein" evidence="1">
    <location>
        <begin position="31"/>
        <end position="239"/>
    </location>
</feature>
<keyword evidence="3" id="KW-1185">Reference proteome</keyword>
<evidence type="ECO:0000256" key="1">
    <source>
        <dbReference type="SAM" id="SignalP"/>
    </source>
</evidence>
<sequence length="239" mass="24299" precursor="true">MLTCPLSAPLSALRVVVVFVVAGGALTATAVPTVTAANRATDPRDANSAAVIELNGLPTDRFDRQMAQTFLAETSGTLLRVSVTAGARAGTAQTDGLGLRMAIAPFDTAAGQVGTPLALVPVEGVEPLPGFGGPFSQPGVLQASANFASAGIVLQAGASYAMIFSAERFGDSFFVLGGTLPDYEEGLSGGRLNDQPFRLAPITDLFFEVTVNALPEPATLGLAVAALAAMAGARPARPR</sequence>
<dbReference type="EMBL" id="SJPH01000004">
    <property type="protein sequence ID" value="TWT43166.1"/>
    <property type="molecule type" value="Genomic_DNA"/>
</dbReference>
<protein>
    <recommendedName>
        <fullName evidence="4">PEP-CTERM protein-sorting domain-containing protein</fullName>
    </recommendedName>
</protein>
<name>A0A5C5VWY1_9BACT</name>
<evidence type="ECO:0000313" key="3">
    <source>
        <dbReference type="Proteomes" id="UP000318995"/>
    </source>
</evidence>
<keyword evidence="1" id="KW-0732">Signal</keyword>
<accession>A0A5C5VWY1</accession>
<dbReference type="OrthoDB" id="279430at2"/>
<reference evidence="2 3" key="1">
    <citation type="submission" date="2019-02" db="EMBL/GenBank/DDBJ databases">
        <title>Deep-cultivation of Planctomycetes and their phenomic and genomic characterization uncovers novel biology.</title>
        <authorList>
            <person name="Wiegand S."/>
            <person name="Jogler M."/>
            <person name="Boedeker C."/>
            <person name="Pinto D."/>
            <person name="Vollmers J."/>
            <person name="Rivas-Marin E."/>
            <person name="Kohn T."/>
            <person name="Peeters S.H."/>
            <person name="Heuer A."/>
            <person name="Rast P."/>
            <person name="Oberbeckmann S."/>
            <person name="Bunk B."/>
            <person name="Jeske O."/>
            <person name="Meyerdierks A."/>
            <person name="Storesund J.E."/>
            <person name="Kallscheuer N."/>
            <person name="Luecker S."/>
            <person name="Lage O.M."/>
            <person name="Pohl T."/>
            <person name="Merkel B.J."/>
            <person name="Hornburger P."/>
            <person name="Mueller R.-W."/>
            <person name="Bruemmer F."/>
            <person name="Labrenz M."/>
            <person name="Spormann A.M."/>
            <person name="Op Den Camp H."/>
            <person name="Overmann J."/>
            <person name="Amann R."/>
            <person name="Jetten M.S.M."/>
            <person name="Mascher T."/>
            <person name="Medema M.H."/>
            <person name="Devos D.P."/>
            <person name="Kaster A.-K."/>
            <person name="Ovreas L."/>
            <person name="Rohde M."/>
            <person name="Galperin M.Y."/>
            <person name="Jogler C."/>
        </authorList>
    </citation>
    <scope>NUCLEOTIDE SEQUENCE [LARGE SCALE GENOMIC DNA]</scope>
    <source>
        <strain evidence="2 3">Pla111</strain>
    </source>
</reference>
<gene>
    <name evidence="2" type="ORF">Pla111_21160</name>
</gene>
<feature type="signal peptide" evidence="1">
    <location>
        <begin position="1"/>
        <end position="30"/>
    </location>
</feature>
<dbReference type="Proteomes" id="UP000318995">
    <property type="component" value="Unassembled WGS sequence"/>
</dbReference>
<evidence type="ECO:0000313" key="2">
    <source>
        <dbReference type="EMBL" id="TWT43166.1"/>
    </source>
</evidence>
<comment type="caution">
    <text evidence="2">The sequence shown here is derived from an EMBL/GenBank/DDBJ whole genome shotgun (WGS) entry which is preliminary data.</text>
</comment>
<dbReference type="RefSeq" id="WP_146574057.1">
    <property type="nucleotide sequence ID" value="NZ_SJPH01000004.1"/>
</dbReference>
<organism evidence="2 3">
    <name type="scientific">Botrimarina hoheduenensis</name>
    <dbReference type="NCBI Taxonomy" id="2528000"/>
    <lineage>
        <taxon>Bacteria</taxon>
        <taxon>Pseudomonadati</taxon>
        <taxon>Planctomycetota</taxon>
        <taxon>Planctomycetia</taxon>
        <taxon>Pirellulales</taxon>
        <taxon>Lacipirellulaceae</taxon>
        <taxon>Botrimarina</taxon>
    </lineage>
</organism>